<proteinExistence type="predicted"/>
<evidence type="ECO:0000313" key="4">
    <source>
        <dbReference type="Proteomes" id="UP000037460"/>
    </source>
</evidence>
<gene>
    <name evidence="3" type="ORF">Ctob_006539</name>
</gene>
<feature type="transmembrane region" description="Helical" evidence="2">
    <location>
        <begin position="46"/>
        <end position="73"/>
    </location>
</feature>
<reference evidence="4" key="1">
    <citation type="journal article" date="2015" name="PLoS Genet.">
        <title>Genome Sequence and Transcriptome Analyses of Chrysochromulina tobin: Metabolic Tools for Enhanced Algal Fitness in the Prominent Order Prymnesiales (Haptophyceae).</title>
        <authorList>
            <person name="Hovde B.T."/>
            <person name="Deodato C.R."/>
            <person name="Hunsperger H.M."/>
            <person name="Ryken S.A."/>
            <person name="Yost W."/>
            <person name="Jha R.K."/>
            <person name="Patterson J."/>
            <person name="Monnat R.J. Jr."/>
            <person name="Barlow S.B."/>
            <person name="Starkenburg S.R."/>
            <person name="Cattolico R.A."/>
        </authorList>
    </citation>
    <scope>NUCLEOTIDE SEQUENCE</scope>
    <source>
        <strain evidence="4">CCMP291</strain>
    </source>
</reference>
<feature type="transmembrane region" description="Helical" evidence="2">
    <location>
        <begin position="93"/>
        <end position="117"/>
    </location>
</feature>
<keyword evidence="4" id="KW-1185">Reference proteome</keyword>
<dbReference type="EMBL" id="JWZX01002936">
    <property type="protein sequence ID" value="KOO25733.1"/>
    <property type="molecule type" value="Genomic_DNA"/>
</dbReference>
<comment type="caution">
    <text evidence="3">The sequence shown here is derived from an EMBL/GenBank/DDBJ whole genome shotgun (WGS) entry which is preliminary data.</text>
</comment>
<protein>
    <submittedName>
        <fullName evidence="3">Uncharacterized protein</fullName>
    </submittedName>
</protein>
<keyword evidence="2" id="KW-0812">Transmembrane</keyword>
<dbReference type="Proteomes" id="UP000037460">
    <property type="component" value="Unassembled WGS sequence"/>
</dbReference>
<organism evidence="3 4">
    <name type="scientific">Chrysochromulina tobinii</name>
    <dbReference type="NCBI Taxonomy" id="1460289"/>
    <lineage>
        <taxon>Eukaryota</taxon>
        <taxon>Haptista</taxon>
        <taxon>Haptophyta</taxon>
        <taxon>Prymnesiophyceae</taxon>
        <taxon>Prymnesiales</taxon>
        <taxon>Chrysochromulinaceae</taxon>
        <taxon>Chrysochromulina</taxon>
    </lineage>
</organism>
<evidence type="ECO:0000256" key="1">
    <source>
        <dbReference type="SAM" id="MobiDB-lite"/>
    </source>
</evidence>
<dbReference type="AlphaFoldDB" id="A0A0M0JHL0"/>
<name>A0A0M0JHL0_9EUKA</name>
<evidence type="ECO:0000313" key="3">
    <source>
        <dbReference type="EMBL" id="KOO25733.1"/>
    </source>
</evidence>
<evidence type="ECO:0000256" key="2">
    <source>
        <dbReference type="SAM" id="Phobius"/>
    </source>
</evidence>
<feature type="compositionally biased region" description="Low complexity" evidence="1">
    <location>
        <begin position="674"/>
        <end position="694"/>
    </location>
</feature>
<keyword evidence="2" id="KW-1133">Transmembrane helix</keyword>
<accession>A0A0M0JHL0</accession>
<feature type="transmembrane region" description="Helical" evidence="2">
    <location>
        <begin position="129"/>
        <end position="151"/>
    </location>
</feature>
<keyword evidence="2" id="KW-0472">Membrane</keyword>
<sequence length="694" mass="76697">MRARLADGIAVQRALGATDFPLADPYEIRLFEDVRHRSNSELMFELYAVQILSGGSLVFILCGLWAMVILWSITTRGDACRKRFSHSSWLALFMPSAETIQVVVIACFIQLVLCLGFHMFLETGTLSHVISYGIFAGSMGALSISVMNMWIRGESIDLANALSIDKIDKVALGWNEDVPLEDETDEEARAAAVQYCHVYDINPTGRRLGHLAAHDWEAFHKSLEERMGLGMFDLSEQVFDEAKPEKDPGMLAAFLNSKMMSLFGVNKDQAPADAQPKMAPEMHVCAVEVPIGLPRTTLRDALLQWRLRHTAHPVEAEAVDWALGQLEPSGFELTAVKVPENLRLVIVEALLAHSQKHAELQLDACHAARLRATLQQLSNRFCDVEVGLPDDCQGTEKVRSLLAEAIRARLTRPSKRDVSLEEGSMLQQVLGMLSEEHGLVALEAPTDLQHAADEERVDFVKAEIERRAEALRDALDLYDDEIYSPVPLLVRTKPVDGVEYSALASYFGSVPLSFLSHFGVRYIVRQLRKHAALWRGRFVEGQFRKTQSLAARKGDGFAQMDRSSETIDGRPRMTRVMSRANLMMGAQIRPFFSTFLEQKDKEEDVNPKPRSPIGPDFDFGPANRAPSKGTAGVRGRKLVAQKGHGGSQKLSEEALISGARPLRRRGSLGPASPPQVSSSVSSAAGTPTSPSQHL</sequence>
<feature type="region of interest" description="Disordered" evidence="1">
    <location>
        <begin position="599"/>
        <end position="694"/>
    </location>
</feature>